<proteinExistence type="predicted"/>
<dbReference type="EMBL" id="CP098736">
    <property type="protein sequence ID" value="USE78853.1"/>
    <property type="molecule type" value="Genomic_DNA"/>
</dbReference>
<dbReference type="Proteomes" id="UP001056648">
    <property type="component" value="Chromosome 2"/>
</dbReference>
<evidence type="ECO:0000313" key="2">
    <source>
        <dbReference type="Proteomes" id="UP001056648"/>
    </source>
</evidence>
<sequence>MLTEQQRAELDRMAEELAKYRAAYLPFTSAANQYAAACREQMRRLHGGRRDQ</sequence>
<name>A0ABY4VNS7_9BURK</name>
<evidence type="ECO:0000313" key="1">
    <source>
        <dbReference type="EMBL" id="USE78853.1"/>
    </source>
</evidence>
<organism evidence="1 2">
    <name type="scientific">Cupriavidus gilardii</name>
    <dbReference type="NCBI Taxonomy" id="82541"/>
    <lineage>
        <taxon>Bacteria</taxon>
        <taxon>Pseudomonadati</taxon>
        <taxon>Pseudomonadota</taxon>
        <taxon>Betaproteobacteria</taxon>
        <taxon>Burkholderiales</taxon>
        <taxon>Burkholderiaceae</taxon>
        <taxon>Cupriavidus</taxon>
    </lineage>
</organism>
<gene>
    <name evidence="1" type="ORF">NDR89_19645</name>
</gene>
<keyword evidence="2" id="KW-1185">Reference proteome</keyword>
<reference evidence="1" key="1">
    <citation type="submission" date="2022-06" db="EMBL/GenBank/DDBJ databases">
        <title>Complete genome sequence and characterization of Cupriavidus gilardii QJ1 isolated from contaminating cells.</title>
        <authorList>
            <person name="Qi J."/>
        </authorList>
    </citation>
    <scope>NUCLEOTIDE SEQUENCE</scope>
    <source>
        <strain evidence="1">QJ1</strain>
    </source>
</reference>
<accession>A0ABY4VNS7</accession>
<protein>
    <submittedName>
        <fullName evidence="1">Uncharacterized protein</fullName>
    </submittedName>
</protein>
<dbReference type="RefSeq" id="WP_252252599.1">
    <property type="nucleotide sequence ID" value="NZ_CP098736.1"/>
</dbReference>